<name>A0A5N8XJ97_9ACTN</name>
<organism evidence="3 4">
    <name type="scientific">Streptomyces spongiae</name>
    <dbReference type="NCBI Taxonomy" id="565072"/>
    <lineage>
        <taxon>Bacteria</taxon>
        <taxon>Bacillati</taxon>
        <taxon>Actinomycetota</taxon>
        <taxon>Actinomycetes</taxon>
        <taxon>Kitasatosporales</taxon>
        <taxon>Streptomycetaceae</taxon>
        <taxon>Streptomyces</taxon>
    </lineage>
</organism>
<reference evidence="3 4" key="1">
    <citation type="submission" date="2019-07" db="EMBL/GenBank/DDBJ databases">
        <title>New species of Amycolatopsis and Streptomyces.</title>
        <authorList>
            <person name="Duangmal K."/>
            <person name="Teo W.F.A."/>
            <person name="Lipun K."/>
        </authorList>
    </citation>
    <scope>NUCLEOTIDE SEQUENCE [LARGE SCALE GENOMIC DNA]</scope>
    <source>
        <strain evidence="3 4">NBRC 106415</strain>
    </source>
</reference>
<keyword evidence="4" id="KW-1185">Reference proteome</keyword>
<protein>
    <submittedName>
        <fullName evidence="3">MerR family transcriptional regulator</fullName>
    </submittedName>
</protein>
<keyword evidence="1" id="KW-0238">DNA-binding</keyword>
<dbReference type="Pfam" id="PF13411">
    <property type="entry name" value="MerR_1"/>
    <property type="match status" value="1"/>
</dbReference>
<dbReference type="EMBL" id="VJZC01000146">
    <property type="protein sequence ID" value="MPY59540.1"/>
    <property type="molecule type" value="Genomic_DNA"/>
</dbReference>
<dbReference type="Gene3D" id="1.10.1660.10">
    <property type="match status" value="1"/>
</dbReference>
<dbReference type="Proteomes" id="UP000400924">
    <property type="component" value="Unassembled WGS sequence"/>
</dbReference>
<evidence type="ECO:0000256" key="1">
    <source>
        <dbReference type="ARBA" id="ARBA00023125"/>
    </source>
</evidence>
<proteinExistence type="predicted"/>
<dbReference type="InterPro" id="IPR009061">
    <property type="entry name" value="DNA-bd_dom_put_sf"/>
</dbReference>
<dbReference type="PANTHER" id="PTHR30204">
    <property type="entry name" value="REDOX-CYCLING DRUG-SENSING TRANSCRIPTIONAL ACTIVATOR SOXR"/>
    <property type="match status" value="1"/>
</dbReference>
<dbReference type="PANTHER" id="PTHR30204:SF93">
    <property type="entry name" value="HTH MERR-TYPE DOMAIN-CONTAINING PROTEIN"/>
    <property type="match status" value="1"/>
</dbReference>
<dbReference type="CDD" id="cd00592">
    <property type="entry name" value="HTH_MerR-like"/>
    <property type="match status" value="1"/>
</dbReference>
<dbReference type="SMART" id="SM00422">
    <property type="entry name" value="HTH_MERR"/>
    <property type="match status" value="1"/>
</dbReference>
<dbReference type="SUPFAM" id="SSF46955">
    <property type="entry name" value="Putative DNA-binding domain"/>
    <property type="match status" value="1"/>
</dbReference>
<dbReference type="AlphaFoldDB" id="A0A5N8XJ97"/>
<dbReference type="InterPro" id="IPR047057">
    <property type="entry name" value="MerR_fam"/>
</dbReference>
<dbReference type="GO" id="GO:0003700">
    <property type="term" value="F:DNA-binding transcription factor activity"/>
    <property type="evidence" value="ECO:0007669"/>
    <property type="project" value="InterPro"/>
</dbReference>
<dbReference type="GO" id="GO:0003677">
    <property type="term" value="F:DNA binding"/>
    <property type="evidence" value="ECO:0007669"/>
    <property type="project" value="UniProtKB-KW"/>
</dbReference>
<evidence type="ECO:0000313" key="4">
    <source>
        <dbReference type="Proteomes" id="UP000400924"/>
    </source>
</evidence>
<dbReference type="InterPro" id="IPR000551">
    <property type="entry name" value="MerR-type_HTH_dom"/>
</dbReference>
<feature type="domain" description="HTH merR-type" evidence="2">
    <location>
        <begin position="6"/>
        <end position="75"/>
    </location>
</feature>
<evidence type="ECO:0000259" key="2">
    <source>
        <dbReference type="PROSITE" id="PS50937"/>
    </source>
</evidence>
<gene>
    <name evidence="3" type="ORF">FNH08_20925</name>
</gene>
<accession>A0A5N8XJ97</accession>
<comment type="caution">
    <text evidence="3">The sequence shown here is derived from an EMBL/GenBank/DDBJ whole genome shotgun (WGS) entry which is preliminary data.</text>
</comment>
<dbReference type="RefSeq" id="WP_322724983.1">
    <property type="nucleotide sequence ID" value="NZ_VJZC01000146.1"/>
</dbReference>
<sequence>MSPDGMLSIGELAERAGVTVKTVRFYSDRGLLPEAARSAGGHRRYGPEALDRLRLIRSLRTLDLPVGDIDRVLDPEDVWQEDAWEDVIAGQVKQLDSQLAALRWRQAALHLLREGTAEERADRLRLIGAFLDGALPPDTAAPARFWRRVLPVRLPARQVSWILDAAVPQPPEDPTPAQVLAFARLHALVTMPCPPGHDWRPPAPERDPEYRPAVLYDGLGEAYELVVPALRTGRAPHEGEALDCFVSAYAHAHGARDTPGFRHRLSVTLDRSAHPVMDRYWRLADELAAPHAPTLGAAHDWLRAALDTELDDGGGADHP</sequence>
<dbReference type="PROSITE" id="PS50937">
    <property type="entry name" value="HTH_MERR_2"/>
    <property type="match status" value="1"/>
</dbReference>
<dbReference type="PRINTS" id="PR00040">
    <property type="entry name" value="HTHMERR"/>
</dbReference>
<evidence type="ECO:0000313" key="3">
    <source>
        <dbReference type="EMBL" id="MPY59540.1"/>
    </source>
</evidence>